<evidence type="ECO:0000313" key="1">
    <source>
        <dbReference type="EMBL" id="MBB5227323.1"/>
    </source>
</evidence>
<reference evidence="1 2" key="1">
    <citation type="submission" date="2020-08" db="EMBL/GenBank/DDBJ databases">
        <title>Genomic Encyclopedia of Type Strains, Phase IV (KMG-IV): sequencing the most valuable type-strain genomes for metagenomic binning, comparative biology and taxonomic classification.</title>
        <authorList>
            <person name="Goeker M."/>
        </authorList>
    </citation>
    <scope>NUCLEOTIDE SEQUENCE [LARGE SCALE GENOMIC DNA]</scope>
    <source>
        <strain evidence="1 2">DSM 103462</strain>
    </source>
</reference>
<proteinExistence type="predicted"/>
<keyword evidence="2" id="KW-1185">Reference proteome</keyword>
<evidence type="ECO:0000313" key="2">
    <source>
        <dbReference type="Proteomes" id="UP000518887"/>
    </source>
</evidence>
<dbReference type="EMBL" id="JACHFQ010000010">
    <property type="protein sequence ID" value="MBB5227323.1"/>
    <property type="molecule type" value="Genomic_DNA"/>
</dbReference>
<organism evidence="1 2">
    <name type="scientific">Treponema ruminis</name>
    <dbReference type="NCBI Taxonomy" id="744515"/>
    <lineage>
        <taxon>Bacteria</taxon>
        <taxon>Pseudomonadati</taxon>
        <taxon>Spirochaetota</taxon>
        <taxon>Spirochaetia</taxon>
        <taxon>Spirochaetales</taxon>
        <taxon>Treponemataceae</taxon>
        <taxon>Treponema</taxon>
    </lineage>
</organism>
<dbReference type="AlphaFoldDB" id="A0A7W8GBH0"/>
<evidence type="ECO:0008006" key="3">
    <source>
        <dbReference type="Google" id="ProtNLM"/>
    </source>
</evidence>
<dbReference type="RefSeq" id="WP_184661453.1">
    <property type="nucleotide sequence ID" value="NZ_CP031518.1"/>
</dbReference>
<dbReference type="Proteomes" id="UP000518887">
    <property type="component" value="Unassembled WGS sequence"/>
</dbReference>
<name>A0A7W8GBH0_9SPIR</name>
<sequence length="97" mass="11086">MVAFERKEIISATQLVRQFSTFLTELSNRTLNKIAIVRNNEMEAVVLPVAEYERLVTSAKQASQKSIKDFFGTLDSESAAQMEEAVRDCRKVDLNEW</sequence>
<protein>
    <recommendedName>
        <fullName evidence="3">Antitoxin</fullName>
    </recommendedName>
</protein>
<comment type="caution">
    <text evidence="1">The sequence shown here is derived from an EMBL/GenBank/DDBJ whole genome shotgun (WGS) entry which is preliminary data.</text>
</comment>
<accession>A0A7W8GBH0</accession>
<gene>
    <name evidence="1" type="ORF">HNP76_002722</name>
</gene>